<dbReference type="GO" id="GO:0006865">
    <property type="term" value="P:amino acid transport"/>
    <property type="evidence" value="ECO:0007669"/>
    <property type="project" value="UniProtKB-KW"/>
</dbReference>
<evidence type="ECO:0000256" key="1">
    <source>
        <dbReference type="ARBA" id="ARBA00004651"/>
    </source>
</evidence>
<comment type="similarity">
    <text evidence="8">Belongs to the binding-protein-dependent transport system permease family. LivHM subfamily.</text>
</comment>
<keyword evidence="4" id="KW-0812">Transmembrane</keyword>
<organism evidence="9 10">
    <name type="scientific">Thermobifida halotolerans</name>
    <dbReference type="NCBI Taxonomy" id="483545"/>
    <lineage>
        <taxon>Bacteria</taxon>
        <taxon>Bacillati</taxon>
        <taxon>Actinomycetota</taxon>
        <taxon>Actinomycetes</taxon>
        <taxon>Streptosporangiales</taxon>
        <taxon>Nocardiopsidaceae</taxon>
        <taxon>Thermobifida</taxon>
    </lineage>
</organism>
<evidence type="ECO:0000313" key="9">
    <source>
        <dbReference type="EMBL" id="UOE19148.1"/>
    </source>
</evidence>
<dbReference type="Proteomes" id="UP000265719">
    <property type="component" value="Chromosome"/>
</dbReference>
<evidence type="ECO:0000256" key="4">
    <source>
        <dbReference type="ARBA" id="ARBA00022692"/>
    </source>
</evidence>
<keyword evidence="10" id="KW-1185">Reference proteome</keyword>
<keyword evidence="7" id="KW-0472">Membrane</keyword>
<evidence type="ECO:0000256" key="6">
    <source>
        <dbReference type="ARBA" id="ARBA00022989"/>
    </source>
</evidence>
<dbReference type="PANTHER" id="PTHR11795:SF442">
    <property type="entry name" value="ABC TRANSPORTER ATP-BINDING PROTEIN"/>
    <property type="match status" value="1"/>
</dbReference>
<dbReference type="RefSeq" id="WP_068692697.1">
    <property type="nucleotide sequence ID" value="NZ_CP063196.1"/>
</dbReference>
<protein>
    <submittedName>
        <fullName evidence="9">Branched-chain amino acid ABC transporter permease</fullName>
    </submittedName>
</protein>
<evidence type="ECO:0000256" key="2">
    <source>
        <dbReference type="ARBA" id="ARBA00022448"/>
    </source>
</evidence>
<keyword evidence="6" id="KW-1133">Transmembrane helix</keyword>
<dbReference type="InterPro" id="IPR052157">
    <property type="entry name" value="BCAA_transport_permease"/>
</dbReference>
<evidence type="ECO:0000256" key="8">
    <source>
        <dbReference type="ARBA" id="ARBA00037998"/>
    </source>
</evidence>
<evidence type="ECO:0000256" key="3">
    <source>
        <dbReference type="ARBA" id="ARBA00022475"/>
    </source>
</evidence>
<keyword evidence="5" id="KW-0029">Amino-acid transport</keyword>
<dbReference type="CDD" id="cd06582">
    <property type="entry name" value="TM_PBP1_LivH_like"/>
    <property type="match status" value="1"/>
</dbReference>
<dbReference type="GO" id="GO:0022857">
    <property type="term" value="F:transmembrane transporter activity"/>
    <property type="evidence" value="ECO:0007669"/>
    <property type="project" value="InterPro"/>
</dbReference>
<evidence type="ECO:0000256" key="7">
    <source>
        <dbReference type="ARBA" id="ARBA00023136"/>
    </source>
</evidence>
<dbReference type="GO" id="GO:0005886">
    <property type="term" value="C:plasma membrane"/>
    <property type="evidence" value="ECO:0007669"/>
    <property type="project" value="UniProtKB-SubCell"/>
</dbReference>
<dbReference type="EMBL" id="CP063196">
    <property type="protein sequence ID" value="UOE19148.1"/>
    <property type="molecule type" value="Genomic_DNA"/>
</dbReference>
<keyword evidence="2" id="KW-0813">Transport</keyword>
<dbReference type="Pfam" id="PF02653">
    <property type="entry name" value="BPD_transp_2"/>
    <property type="match status" value="1"/>
</dbReference>
<dbReference type="KEGG" id="thao:NI17_020710"/>
<dbReference type="InterPro" id="IPR001851">
    <property type="entry name" value="ABC_transp_permease"/>
</dbReference>
<comment type="subcellular location">
    <subcellularLocation>
        <location evidence="1">Cell membrane</location>
        <topology evidence="1">Multi-pass membrane protein</topology>
    </subcellularLocation>
</comment>
<proteinExistence type="inferred from homology"/>
<gene>
    <name evidence="9" type="ORF">NI17_020710</name>
</gene>
<accession>A0A399G604</accession>
<sequence length="298" mass="30227">MSTVVLLVVTGLGLGALYFLIASGLSLIFGLMDVLNFAHGAFLSIGAYATWWASVHLPGAGPDGLGFLVSVAFGVAAGTLAATLVELGVIRPLYGRHREQILVTVGLSLAVPALVQAVWGADPLQFPRPALVSGTVPLLGAAIPTDRFLLIAVAALVLVGLLLFGSRTRYGLIVRAGVEDRAMVTALGIDVRRSFTLVFAIGGAAAALAGALGGLYFGVITPFQGTSLLIFAFIVVVIGGTTSTVGCAVASVAVGLIQQFANYYTVAGLGDIAVVIVLAAVLLTRRGGLAGVTAGRVA</sequence>
<evidence type="ECO:0000313" key="10">
    <source>
        <dbReference type="Proteomes" id="UP000265719"/>
    </source>
</evidence>
<keyword evidence="3" id="KW-1003">Cell membrane</keyword>
<dbReference type="OrthoDB" id="9807115at2"/>
<reference evidence="9" key="1">
    <citation type="submission" date="2020-10" db="EMBL/GenBank/DDBJ databases">
        <title>De novo genome project of the cellulose decomposer Thermobifida halotolerans type strain.</title>
        <authorList>
            <person name="Nagy I."/>
            <person name="Horvath B."/>
            <person name="Kukolya J."/>
            <person name="Nagy I."/>
            <person name="Orsini M."/>
        </authorList>
    </citation>
    <scope>NUCLEOTIDE SEQUENCE</scope>
    <source>
        <strain evidence="9">DSM 44931</strain>
    </source>
</reference>
<name>A0A399G604_9ACTN</name>
<dbReference type="AlphaFoldDB" id="A0A399G604"/>
<evidence type="ECO:0000256" key="5">
    <source>
        <dbReference type="ARBA" id="ARBA00022970"/>
    </source>
</evidence>
<dbReference type="PANTHER" id="PTHR11795">
    <property type="entry name" value="BRANCHED-CHAIN AMINO ACID TRANSPORT SYSTEM PERMEASE PROTEIN LIVH"/>
    <property type="match status" value="1"/>
</dbReference>